<evidence type="ECO:0000256" key="2">
    <source>
        <dbReference type="SAM" id="Phobius"/>
    </source>
</evidence>
<evidence type="ECO:0008006" key="5">
    <source>
        <dbReference type="Google" id="ProtNLM"/>
    </source>
</evidence>
<keyword evidence="2" id="KW-1133">Transmembrane helix</keyword>
<dbReference type="EMBL" id="JBEZUR010000014">
    <property type="protein sequence ID" value="MEU3554996.1"/>
    <property type="molecule type" value="Genomic_DNA"/>
</dbReference>
<feature type="transmembrane region" description="Helical" evidence="2">
    <location>
        <begin position="83"/>
        <end position="104"/>
    </location>
</feature>
<keyword evidence="2" id="KW-0472">Membrane</keyword>
<gene>
    <name evidence="3" type="ORF">AB0E65_12380</name>
</gene>
<comment type="caution">
    <text evidence="3">The sequence shown here is derived from an EMBL/GenBank/DDBJ whole genome shotgun (WGS) entry which is preliminary data.</text>
</comment>
<proteinExistence type="predicted"/>
<evidence type="ECO:0000313" key="4">
    <source>
        <dbReference type="Proteomes" id="UP001550850"/>
    </source>
</evidence>
<evidence type="ECO:0000313" key="3">
    <source>
        <dbReference type="EMBL" id="MEU3554996.1"/>
    </source>
</evidence>
<keyword evidence="4" id="KW-1185">Reference proteome</keyword>
<dbReference type="RefSeq" id="WP_108955302.1">
    <property type="nucleotide sequence ID" value="NZ_BEVZ01000005.1"/>
</dbReference>
<reference evidence="3 4" key="1">
    <citation type="submission" date="2024-06" db="EMBL/GenBank/DDBJ databases">
        <title>The Natural Products Discovery Center: Release of the First 8490 Sequenced Strains for Exploring Actinobacteria Biosynthetic Diversity.</title>
        <authorList>
            <person name="Kalkreuter E."/>
            <person name="Kautsar S.A."/>
            <person name="Yang D."/>
            <person name="Bader C.D."/>
            <person name="Teijaro C.N."/>
            <person name="Fluegel L."/>
            <person name="Davis C.M."/>
            <person name="Simpson J.R."/>
            <person name="Lauterbach L."/>
            <person name="Steele A.D."/>
            <person name="Gui C."/>
            <person name="Meng S."/>
            <person name="Li G."/>
            <person name="Viehrig K."/>
            <person name="Ye F."/>
            <person name="Su P."/>
            <person name="Kiefer A.F."/>
            <person name="Nichols A."/>
            <person name="Cepeda A.J."/>
            <person name="Yan W."/>
            <person name="Fan B."/>
            <person name="Jiang Y."/>
            <person name="Adhikari A."/>
            <person name="Zheng C.-J."/>
            <person name="Schuster L."/>
            <person name="Cowan T.M."/>
            <person name="Smanski M.J."/>
            <person name="Chevrette M.G."/>
            <person name="De Carvalho L.P.S."/>
            <person name="Shen B."/>
        </authorList>
    </citation>
    <scope>NUCLEOTIDE SEQUENCE [LARGE SCALE GENOMIC DNA]</scope>
    <source>
        <strain evidence="3 4">NPDC038104</strain>
    </source>
</reference>
<organism evidence="3 4">
    <name type="scientific">Streptomyces fragilis</name>
    <dbReference type="NCBI Taxonomy" id="67301"/>
    <lineage>
        <taxon>Bacteria</taxon>
        <taxon>Bacillati</taxon>
        <taxon>Actinomycetota</taxon>
        <taxon>Actinomycetes</taxon>
        <taxon>Kitasatosporales</taxon>
        <taxon>Streptomycetaceae</taxon>
        <taxon>Streptomyces</taxon>
    </lineage>
</organism>
<accession>A0ABV2YGZ9</accession>
<keyword evidence="2" id="KW-0812">Transmembrane</keyword>
<evidence type="ECO:0000256" key="1">
    <source>
        <dbReference type="SAM" id="MobiDB-lite"/>
    </source>
</evidence>
<dbReference type="Proteomes" id="UP001550850">
    <property type="component" value="Unassembled WGS sequence"/>
</dbReference>
<protein>
    <recommendedName>
        <fullName evidence="5">DUF5666 domain-containing protein</fullName>
    </recommendedName>
</protein>
<sequence>MPAGHEWDPLLAVLDGDPVAPDADDATREAHEAAEADVLLLRGALRDIGDALAAAPVTPAAAAPGPAPADVLAARRRARRRSAVTWGAGLAAAAAFTGVMYLGATGAVRGDAGYSASDAKAKPDAGNNEKAADPGASGYRPDVACASLAVEGTVVALRPLTDGHVEVTLEAERYWVPEQEASDAPVAVTVLPEDARADLPVGTRALVVEDPSGSRWATGDRLTAERAALDAAGPEPGSGSCPPG</sequence>
<name>A0ABV2YGZ9_9ACTN</name>
<feature type="region of interest" description="Disordered" evidence="1">
    <location>
        <begin position="113"/>
        <end position="137"/>
    </location>
</feature>